<gene>
    <name evidence="1" type="ORF">DI603_10125</name>
</gene>
<dbReference type="AlphaFoldDB" id="A0A2W5DKI3"/>
<protein>
    <submittedName>
        <fullName evidence="1">Uncharacterized protein</fullName>
    </submittedName>
</protein>
<sequence length="128" mass="13788">MNASLHAELLALLTKCLCTRAVNLFAQESRQDGESLRDALERYEVDYAWHVLASDRMRDETLALLAAKLGRAPTAAQQACLDGVLKAAAAEQSADQLMSFDNDLPEQLAALLCARDAGRQALTADAIG</sequence>
<reference evidence="1 2" key="1">
    <citation type="submission" date="2017-08" db="EMBL/GenBank/DDBJ databases">
        <title>Infants hospitalized years apart are colonized by the same room-sourced microbial strains.</title>
        <authorList>
            <person name="Brooks B."/>
            <person name="Olm M.R."/>
            <person name="Firek B.A."/>
            <person name="Baker R."/>
            <person name="Thomas B.C."/>
            <person name="Morowitz M.J."/>
            <person name="Banfield J.F."/>
        </authorList>
    </citation>
    <scope>NUCLEOTIDE SEQUENCE [LARGE SCALE GENOMIC DNA]</scope>
    <source>
        <strain evidence="1">S2_012_000_R2_81</strain>
    </source>
</reference>
<accession>A0A2W5DKI3</accession>
<name>A0A2W5DKI3_9BURK</name>
<comment type="caution">
    <text evidence="1">The sequence shown here is derived from an EMBL/GenBank/DDBJ whole genome shotgun (WGS) entry which is preliminary data.</text>
</comment>
<dbReference type="Proteomes" id="UP000249633">
    <property type="component" value="Unassembled WGS sequence"/>
</dbReference>
<proteinExistence type="predicted"/>
<organism evidence="1 2">
    <name type="scientific">Roseateles depolymerans</name>
    <dbReference type="NCBI Taxonomy" id="76731"/>
    <lineage>
        <taxon>Bacteria</taxon>
        <taxon>Pseudomonadati</taxon>
        <taxon>Pseudomonadota</taxon>
        <taxon>Betaproteobacteria</taxon>
        <taxon>Burkholderiales</taxon>
        <taxon>Sphaerotilaceae</taxon>
        <taxon>Roseateles</taxon>
    </lineage>
</organism>
<dbReference type="EMBL" id="QFOD01000008">
    <property type="protein sequence ID" value="PZP32381.1"/>
    <property type="molecule type" value="Genomic_DNA"/>
</dbReference>
<evidence type="ECO:0000313" key="2">
    <source>
        <dbReference type="Proteomes" id="UP000249633"/>
    </source>
</evidence>
<evidence type="ECO:0000313" key="1">
    <source>
        <dbReference type="EMBL" id="PZP32381.1"/>
    </source>
</evidence>